<accession>A0A5E7E894</accession>
<evidence type="ECO:0000313" key="3">
    <source>
        <dbReference type="Proteomes" id="UP000379480"/>
    </source>
</evidence>
<dbReference type="Proteomes" id="UP000379480">
    <property type="component" value="Unassembled WGS sequence"/>
</dbReference>
<gene>
    <name evidence="2" type="ORF">PS723_04361</name>
</gene>
<dbReference type="AlphaFoldDB" id="A0A5E7E894"/>
<dbReference type="OrthoDB" id="7040157at2"/>
<protein>
    <submittedName>
        <fullName evidence="2">Uncharacterized protein</fullName>
    </submittedName>
</protein>
<proteinExistence type="predicted"/>
<dbReference type="EMBL" id="CABVHY010000023">
    <property type="protein sequence ID" value="VVO22916.1"/>
    <property type="molecule type" value="Genomic_DNA"/>
</dbReference>
<evidence type="ECO:0000313" key="2">
    <source>
        <dbReference type="EMBL" id="VVO22916.1"/>
    </source>
</evidence>
<evidence type="ECO:0000256" key="1">
    <source>
        <dbReference type="SAM" id="MobiDB-lite"/>
    </source>
</evidence>
<dbReference type="RefSeq" id="WP_150805677.1">
    <property type="nucleotide sequence ID" value="NZ_CABVHY010000023.1"/>
</dbReference>
<name>A0A5E7E894_PSEFL</name>
<organism evidence="2 3">
    <name type="scientific">Pseudomonas fluorescens</name>
    <dbReference type="NCBI Taxonomy" id="294"/>
    <lineage>
        <taxon>Bacteria</taxon>
        <taxon>Pseudomonadati</taxon>
        <taxon>Pseudomonadota</taxon>
        <taxon>Gammaproteobacteria</taxon>
        <taxon>Pseudomonadales</taxon>
        <taxon>Pseudomonadaceae</taxon>
        <taxon>Pseudomonas</taxon>
    </lineage>
</organism>
<feature type="compositionally biased region" description="Basic residues" evidence="1">
    <location>
        <begin position="8"/>
        <end position="18"/>
    </location>
</feature>
<reference evidence="2 3" key="1">
    <citation type="submission" date="2019-09" db="EMBL/GenBank/DDBJ databases">
        <authorList>
            <person name="Chandra G."/>
            <person name="Truman W A."/>
        </authorList>
    </citation>
    <scope>NUCLEOTIDE SEQUENCE [LARGE SCALE GENOMIC DNA]</scope>
    <source>
        <strain evidence="2">PS723</strain>
    </source>
</reference>
<sequence>MTATIAKSARKPIPKSKRPLPSSPWRLYGSFNAGCIKRPSALEVIDEFLRRTELTVDPAQKLAQAQRVIGALMALHAFDAEGASSADIHQYVFGRLSVLTGETPEALVTMAGVAI</sequence>
<feature type="region of interest" description="Disordered" evidence="1">
    <location>
        <begin position="1"/>
        <end position="22"/>
    </location>
</feature>